<dbReference type="GO" id="GO:0004714">
    <property type="term" value="F:transmembrane receptor protein tyrosine kinase activity"/>
    <property type="evidence" value="ECO:0000318"/>
    <property type="project" value="GO_Central"/>
</dbReference>
<reference evidence="7 8" key="1">
    <citation type="journal article" date="2007" name="Science">
        <title>Sea anemone genome reveals ancestral eumetazoan gene repertoire and genomic organization.</title>
        <authorList>
            <person name="Putnam N.H."/>
            <person name="Srivastava M."/>
            <person name="Hellsten U."/>
            <person name="Dirks B."/>
            <person name="Chapman J."/>
            <person name="Salamov A."/>
            <person name="Terry A."/>
            <person name="Shapiro H."/>
            <person name="Lindquist E."/>
            <person name="Kapitonov V.V."/>
            <person name="Jurka J."/>
            <person name="Genikhovich G."/>
            <person name="Grigoriev I.V."/>
            <person name="Lucas S.M."/>
            <person name="Steele R.E."/>
            <person name="Finnerty J.R."/>
            <person name="Technau U."/>
            <person name="Martindale M.Q."/>
            <person name="Rokhsar D.S."/>
        </authorList>
    </citation>
    <scope>NUCLEOTIDE SEQUENCE [LARGE SCALE GENOMIC DNA]</scope>
    <source>
        <strain evidence="8">CH2 X CH6</strain>
    </source>
</reference>
<dbReference type="STRING" id="45351.A7SAX8"/>
<evidence type="ECO:0000256" key="4">
    <source>
        <dbReference type="ARBA" id="ARBA00022840"/>
    </source>
</evidence>
<feature type="domain" description="Protein kinase" evidence="6">
    <location>
        <begin position="1"/>
        <end position="242"/>
    </location>
</feature>
<feature type="non-terminal residue" evidence="7">
    <location>
        <position position="242"/>
    </location>
</feature>
<dbReference type="PANTHER" id="PTHR24416:SF621">
    <property type="entry name" value="TYROSINE KINASE RECEPTOR CAD96CA"/>
    <property type="match status" value="1"/>
</dbReference>
<dbReference type="PIRSF" id="PIRSF000654">
    <property type="entry name" value="Integrin-linked_kinase"/>
    <property type="match status" value="1"/>
</dbReference>
<dbReference type="PROSITE" id="PS50011">
    <property type="entry name" value="PROTEIN_KINASE_DOM"/>
    <property type="match status" value="1"/>
</dbReference>
<dbReference type="Gene3D" id="1.10.510.10">
    <property type="entry name" value="Transferase(Phosphotransferase) domain 1"/>
    <property type="match status" value="1"/>
</dbReference>
<dbReference type="InParanoid" id="A7SAX8"/>
<dbReference type="FunFam" id="1.10.510.10:FF:000554">
    <property type="entry name" value="Predicted protein"/>
    <property type="match status" value="1"/>
</dbReference>
<dbReference type="PhylomeDB" id="A7SAX8"/>
<evidence type="ECO:0000256" key="5">
    <source>
        <dbReference type="ARBA" id="ARBA00023137"/>
    </source>
</evidence>
<dbReference type="GO" id="GO:0007169">
    <property type="term" value="P:cell surface receptor protein tyrosine kinase signaling pathway"/>
    <property type="evidence" value="ECO:0000318"/>
    <property type="project" value="GO_Central"/>
</dbReference>
<dbReference type="GO" id="GO:0005524">
    <property type="term" value="F:ATP binding"/>
    <property type="evidence" value="ECO:0007669"/>
    <property type="project" value="UniProtKB-KW"/>
</dbReference>
<dbReference type="CDD" id="cd00192">
    <property type="entry name" value="PTKc"/>
    <property type="match status" value="1"/>
</dbReference>
<keyword evidence="8" id="KW-1185">Reference proteome</keyword>
<organism evidence="7 8">
    <name type="scientific">Nematostella vectensis</name>
    <name type="common">Starlet sea anemone</name>
    <dbReference type="NCBI Taxonomy" id="45351"/>
    <lineage>
        <taxon>Eukaryota</taxon>
        <taxon>Metazoa</taxon>
        <taxon>Cnidaria</taxon>
        <taxon>Anthozoa</taxon>
        <taxon>Hexacorallia</taxon>
        <taxon>Actiniaria</taxon>
        <taxon>Edwardsiidae</taxon>
        <taxon>Nematostella</taxon>
    </lineage>
</organism>
<evidence type="ECO:0000256" key="3">
    <source>
        <dbReference type="ARBA" id="ARBA00022777"/>
    </source>
</evidence>
<evidence type="ECO:0000256" key="1">
    <source>
        <dbReference type="ARBA" id="ARBA00022679"/>
    </source>
</evidence>
<dbReference type="GO" id="GO:0043235">
    <property type="term" value="C:receptor complex"/>
    <property type="evidence" value="ECO:0000318"/>
    <property type="project" value="GO_Central"/>
</dbReference>
<dbReference type="InterPro" id="IPR050122">
    <property type="entry name" value="RTK"/>
</dbReference>
<dbReference type="PANTHER" id="PTHR24416">
    <property type="entry name" value="TYROSINE-PROTEIN KINASE RECEPTOR"/>
    <property type="match status" value="1"/>
</dbReference>
<dbReference type="SMART" id="SM00219">
    <property type="entry name" value="TyrKc"/>
    <property type="match status" value="1"/>
</dbReference>
<evidence type="ECO:0000313" key="8">
    <source>
        <dbReference type="Proteomes" id="UP000001593"/>
    </source>
</evidence>
<keyword evidence="1" id="KW-0808">Transferase</keyword>
<dbReference type="Pfam" id="PF07714">
    <property type="entry name" value="PK_Tyr_Ser-Thr"/>
    <property type="match status" value="1"/>
</dbReference>
<evidence type="ECO:0000259" key="6">
    <source>
        <dbReference type="PROSITE" id="PS50011"/>
    </source>
</evidence>
<dbReference type="SUPFAM" id="SSF56112">
    <property type="entry name" value="Protein kinase-like (PK-like)"/>
    <property type="match status" value="1"/>
</dbReference>
<keyword evidence="4" id="KW-0067">ATP-binding</keyword>
<keyword evidence="3" id="KW-0418">Kinase</keyword>
<dbReference type="PROSITE" id="PS00109">
    <property type="entry name" value="PROTEIN_KINASE_TYR"/>
    <property type="match status" value="1"/>
</dbReference>
<gene>
    <name evidence="7" type="ORF">NEMVEDRAFT_v1g111563</name>
</gene>
<name>A7SAX8_NEMVE</name>
<dbReference type="GO" id="GO:0005886">
    <property type="term" value="C:plasma membrane"/>
    <property type="evidence" value="ECO:0000318"/>
    <property type="project" value="GO_Central"/>
</dbReference>
<keyword evidence="5" id="KW-0829">Tyrosine-protein kinase</keyword>
<evidence type="ECO:0000256" key="2">
    <source>
        <dbReference type="ARBA" id="ARBA00022741"/>
    </source>
</evidence>
<keyword evidence="2" id="KW-0547">Nucleotide-binding</keyword>
<dbReference type="Proteomes" id="UP000001593">
    <property type="component" value="Unassembled WGS sequence"/>
</dbReference>
<dbReference type="InterPro" id="IPR020635">
    <property type="entry name" value="Tyr_kinase_cat_dom"/>
</dbReference>
<protein>
    <recommendedName>
        <fullName evidence="6">Protein kinase domain-containing protein</fullName>
    </recommendedName>
</protein>
<evidence type="ECO:0000313" key="7">
    <source>
        <dbReference type="EMBL" id="EDO39126.1"/>
    </source>
</evidence>
<dbReference type="InterPro" id="IPR008266">
    <property type="entry name" value="Tyr_kinase_AS"/>
</dbReference>
<dbReference type="eggNOG" id="KOG0200">
    <property type="taxonomic scope" value="Eukaryota"/>
</dbReference>
<dbReference type="EMBL" id="DS469612">
    <property type="protein sequence ID" value="EDO39126.1"/>
    <property type="molecule type" value="Genomic_DNA"/>
</dbReference>
<dbReference type="InterPro" id="IPR000719">
    <property type="entry name" value="Prot_kinase_dom"/>
</dbReference>
<dbReference type="InterPro" id="IPR011009">
    <property type="entry name" value="Kinase-like_dom_sf"/>
</dbReference>
<dbReference type="PRINTS" id="PR00109">
    <property type="entry name" value="TYRKINASE"/>
</dbReference>
<sequence>DEKDKTDFLAELNLMKSLRPHPHVVRLIGCCTRQAGELSSHLAIILEYLPYGDLLGYLRRSRGHEDWYCSGDLRPPSRLVSKDMVKFAWMIADGMAFLAANKCVHRDLAARNVLVGEDNTCKISDLGLARDVSQYIYTRTSSTRLPVKWMPPESLFYGQSSSASDVWSYGIVLWEIFTIGECDSPYPGVGNNYIPRMLREGYRMPKPLHVGDALYCVMLRCWQEDPDERPTFDELRDNMQTL</sequence>
<dbReference type="AlphaFoldDB" id="A7SAX8"/>
<accession>A7SAX8</accession>
<dbReference type="OMA" id="WTANEVH"/>
<proteinExistence type="predicted"/>
<feature type="non-terminal residue" evidence="7">
    <location>
        <position position="1"/>
    </location>
</feature>
<dbReference type="HOGENOM" id="CLU_000288_7_40_1"/>
<dbReference type="InterPro" id="IPR001245">
    <property type="entry name" value="Ser-Thr/Tyr_kinase_cat_dom"/>
</dbReference>